<dbReference type="AlphaFoldDB" id="D1YUN6"/>
<evidence type="ECO:0000259" key="1">
    <source>
        <dbReference type="Pfam" id="PF01909"/>
    </source>
</evidence>
<dbReference type="PIRSF" id="PIRSF005928">
    <property type="entry name" value="Nucleotidltrnsf"/>
    <property type="match status" value="1"/>
</dbReference>
<dbReference type="KEGG" id="mpd:MCP_0086"/>
<dbReference type="GeneID" id="8680249"/>
<dbReference type="eggNOG" id="arCOG04066">
    <property type="taxonomic scope" value="Archaea"/>
</dbReference>
<dbReference type="Proteomes" id="UP000001882">
    <property type="component" value="Chromosome"/>
</dbReference>
<accession>D1YUN6</accession>
<feature type="domain" description="Polymerase nucleotidyl transferase" evidence="1">
    <location>
        <begin position="34"/>
        <end position="69"/>
    </location>
</feature>
<protein>
    <recommendedName>
        <fullName evidence="1">Polymerase nucleotidyl transferase domain-containing protein</fullName>
    </recommendedName>
</protein>
<dbReference type="GO" id="GO:0016779">
    <property type="term" value="F:nucleotidyltransferase activity"/>
    <property type="evidence" value="ECO:0007669"/>
    <property type="project" value="InterPro"/>
</dbReference>
<dbReference type="InterPro" id="IPR002934">
    <property type="entry name" value="Polymerase_NTP_transf_dom"/>
</dbReference>
<dbReference type="EMBL" id="AP011532">
    <property type="protein sequence ID" value="BAI60158.1"/>
    <property type="molecule type" value="Genomic_DNA"/>
</dbReference>
<dbReference type="CDD" id="cd05403">
    <property type="entry name" value="NT_KNTase_like"/>
    <property type="match status" value="1"/>
</dbReference>
<organism evidence="2 3">
    <name type="scientific">Methanocella paludicola (strain DSM 17711 / JCM 13418 / NBRC 101707 / SANAE)</name>
    <dbReference type="NCBI Taxonomy" id="304371"/>
    <lineage>
        <taxon>Archaea</taxon>
        <taxon>Methanobacteriati</taxon>
        <taxon>Methanobacteriota</taxon>
        <taxon>Stenosarchaea group</taxon>
        <taxon>Methanomicrobia</taxon>
        <taxon>Methanocellales</taxon>
        <taxon>Methanocellaceae</taxon>
        <taxon>Methanocella</taxon>
    </lineage>
</organism>
<gene>
    <name evidence="2" type="ordered locus">MCP_0086</name>
</gene>
<dbReference type="RefSeq" id="WP_012898838.1">
    <property type="nucleotide sequence ID" value="NC_013665.1"/>
</dbReference>
<proteinExistence type="predicted"/>
<dbReference type="SUPFAM" id="SSF81301">
    <property type="entry name" value="Nucleotidyltransferase"/>
    <property type="match status" value="1"/>
</dbReference>
<sequence length="232" mass="26148">MRRKTAEMGPRKEVAYGPETWEHLRRLRERAREVLTLLKKSEVDGYVFGSVARGDVKPASDVDIFIPSMVSSMLVGLALDDRVRERSIVQATPRAMAKAHLVLQDDTNVIFPLIPPRETELEFYRFGGEVGLQGIEEGGRVCGVDKRLMFIEPTPEGHIETPLSDLPPGWVAKKIGVGQAIVEERMRVLERRADVGRTGIYLHRTLAPEESFEQVLAEIAYSDPALRRRMSK</sequence>
<evidence type="ECO:0000313" key="3">
    <source>
        <dbReference type="Proteomes" id="UP000001882"/>
    </source>
</evidence>
<dbReference type="InParanoid" id="D1YUN6"/>
<dbReference type="STRING" id="304371.MCP_0086"/>
<reference evidence="2 3" key="2">
    <citation type="journal article" date="2008" name="Int. J. Syst. Evol. Microbiol.">
        <title>Methanocella paludicola gen. nov., sp. nov., a methane-producing archaeon, the first isolate of the lineage 'Rice Cluster I', and proposal of the new archaeal order Methanocellales ord. nov.</title>
        <authorList>
            <person name="Sakai S."/>
            <person name="Imachi H."/>
            <person name="Hanada S."/>
            <person name="Ohashi A."/>
            <person name="Harada H."/>
            <person name="Kamagata Y."/>
        </authorList>
    </citation>
    <scope>NUCLEOTIDE SEQUENCE [LARGE SCALE GENOMIC DNA]</scope>
    <source>
        <strain evidence="3">DSM 17711 / JCM 13418 / NBRC 101707 / SANAE</strain>
    </source>
</reference>
<reference evidence="3" key="3">
    <citation type="journal article" date="2011" name="PLoS ONE">
        <title>Genome sequence of a mesophilic hydrogenotrophic methanogen Methanocella paludicola, the first cultivated representative of the order Methanocellales.</title>
        <authorList>
            <person name="Sakai S."/>
            <person name="Takaki Y."/>
            <person name="Shimamura S."/>
            <person name="Sekine M."/>
            <person name="Tajima T."/>
            <person name="Kosugi H."/>
            <person name="Ichikawa N."/>
            <person name="Tasumi E."/>
            <person name="Hiraki A.T."/>
            <person name="Shimizu A."/>
            <person name="Kato Y."/>
            <person name="Nishiko R."/>
            <person name="Mori K."/>
            <person name="Fujita N."/>
            <person name="Imachi H."/>
            <person name="Takai K."/>
        </authorList>
    </citation>
    <scope>NUCLEOTIDE SEQUENCE [LARGE SCALE GENOMIC DNA]</scope>
    <source>
        <strain evidence="3">DSM 17711 / JCM 13418 / NBRC 101707 / SANAE</strain>
    </source>
</reference>
<dbReference type="InterPro" id="IPR009185">
    <property type="entry name" value="Nucleotidl_trans"/>
</dbReference>
<dbReference type="Pfam" id="PF01909">
    <property type="entry name" value="NTP_transf_2"/>
    <property type="match status" value="1"/>
</dbReference>
<dbReference type="Gene3D" id="3.30.460.10">
    <property type="entry name" value="Beta Polymerase, domain 2"/>
    <property type="match status" value="1"/>
</dbReference>
<name>D1YUN6_METPS</name>
<keyword evidence="3" id="KW-1185">Reference proteome</keyword>
<evidence type="ECO:0000313" key="2">
    <source>
        <dbReference type="EMBL" id="BAI60158.1"/>
    </source>
</evidence>
<reference evidence="2 3" key="1">
    <citation type="journal article" date="2007" name="Appl. Environ. Microbiol.">
        <title>Isolation of key methanogens for global methane emission from rice paddy fields: a novel isolate affiliated with the clone cluster rice cluster I.</title>
        <authorList>
            <person name="Sakai S."/>
            <person name="Imachi H."/>
            <person name="Sekiguchi Y."/>
            <person name="Ohashi A."/>
            <person name="Harada H."/>
            <person name="Kamagata Y."/>
        </authorList>
    </citation>
    <scope>NUCLEOTIDE SEQUENCE [LARGE SCALE GENOMIC DNA]</scope>
    <source>
        <strain evidence="3">DSM 17711 / JCM 13418 / NBRC 101707 / SANAE</strain>
    </source>
</reference>
<dbReference type="InterPro" id="IPR043519">
    <property type="entry name" value="NT_sf"/>
</dbReference>